<dbReference type="Pfam" id="PF00172">
    <property type="entry name" value="Zn_clus"/>
    <property type="match status" value="1"/>
</dbReference>
<dbReference type="PANTHER" id="PTHR36206">
    <property type="entry name" value="ASPERCRYPTIN BIOSYNTHESIS CLUSTER-SPECIFIC TRANSCRIPTION REGULATOR ATNN-RELATED"/>
    <property type="match status" value="1"/>
</dbReference>
<dbReference type="SUPFAM" id="SSF57701">
    <property type="entry name" value="Zn2/Cys6 DNA-binding domain"/>
    <property type="match status" value="1"/>
</dbReference>
<evidence type="ECO:0000256" key="1">
    <source>
        <dbReference type="ARBA" id="ARBA00022723"/>
    </source>
</evidence>
<protein>
    <recommendedName>
        <fullName evidence="7">Zn(2)-C6 fungal-type domain-containing protein</fullName>
    </recommendedName>
</protein>
<keyword evidence="1" id="KW-0479">Metal-binding</keyword>
<keyword evidence="9" id="KW-1185">Reference proteome</keyword>
<dbReference type="eggNOG" id="ENOG502T4CG">
    <property type="taxonomic scope" value="Eukaryota"/>
</dbReference>
<dbReference type="HOGENOM" id="CLU_037867_0_0_1"/>
<dbReference type="Pfam" id="PF11951">
    <property type="entry name" value="Fungal_trans_2"/>
    <property type="match status" value="1"/>
</dbReference>
<gene>
    <name evidence="8" type="ORF">HMPREF1541_06584</name>
</gene>
<keyword evidence="4" id="KW-0238">DNA-binding</keyword>
<dbReference type="PANTHER" id="PTHR36206:SF12">
    <property type="entry name" value="ASPERCRYPTIN BIOSYNTHESIS CLUSTER-SPECIFIC TRANSCRIPTION REGULATOR ATNN-RELATED"/>
    <property type="match status" value="1"/>
</dbReference>
<dbReference type="PROSITE" id="PS00463">
    <property type="entry name" value="ZN2_CY6_FUNGAL_1"/>
    <property type="match status" value="1"/>
</dbReference>
<dbReference type="SMART" id="SM00066">
    <property type="entry name" value="GAL4"/>
    <property type="match status" value="1"/>
</dbReference>
<dbReference type="GO" id="GO:0008270">
    <property type="term" value="F:zinc ion binding"/>
    <property type="evidence" value="ECO:0007669"/>
    <property type="project" value="InterPro"/>
</dbReference>
<dbReference type="PROSITE" id="PS50048">
    <property type="entry name" value="ZN2_CY6_FUNGAL_2"/>
    <property type="match status" value="1"/>
</dbReference>
<dbReference type="STRING" id="1220924.W2RS38"/>
<dbReference type="VEuPathDB" id="FungiDB:HMPREF1541_06584"/>
<evidence type="ECO:0000256" key="4">
    <source>
        <dbReference type="ARBA" id="ARBA00023125"/>
    </source>
</evidence>
<feature type="domain" description="Zn(2)-C6 fungal-type" evidence="7">
    <location>
        <begin position="20"/>
        <end position="50"/>
    </location>
</feature>
<evidence type="ECO:0000256" key="5">
    <source>
        <dbReference type="ARBA" id="ARBA00023163"/>
    </source>
</evidence>
<accession>W2RS38</accession>
<keyword evidence="5" id="KW-0804">Transcription</keyword>
<dbReference type="InParanoid" id="W2RS38"/>
<sequence length="465" mass="51827">MVSPAPGKRQRRWAPKLRTGCISCKLRRLRCDEDKPVCKRCATAGFSCEWPTESGTNLAPKDTASDISDNLDASTTTTLVSPYSSGPDYLYLHFFTRHVAPLLSTTKQWHSVWLETIPQCAWTSDAVRNGMIALAASYETLRSGLDRATLVMQKTNLAIQAFRQESTDNTVALIMCRILASLAQAQEDWDTATTHMTWGAKILRQIDQANGKASDVAKTMAPTFMNALTESNDLHCAGRDLTLEQRQIWIELMSFRAKYRAVYAIWMARLWHKTNRLLKAYLLTTWSTLNHAISSALYPDLVFFTSDDPIIPHQKVAADLREAGQLLPLNELAPLSDAVLGDIGNFLEQVPSEEATNAELEARLRICVENYIVQAAIFEPRMTAGTYWSSNPEPKCAVELHMGRYTAADNIPPPEGAADPGNEMQNFYLEHVCPYRSGFLPVELDSCPVHRLRATSTASFNAHGP</sequence>
<dbReference type="InterPro" id="IPR021858">
    <property type="entry name" value="Fun_TF"/>
</dbReference>
<dbReference type="PRINTS" id="PR00755">
    <property type="entry name" value="AFLATOXINBRP"/>
</dbReference>
<dbReference type="RefSeq" id="XP_008719137.1">
    <property type="nucleotide sequence ID" value="XM_008720915.1"/>
</dbReference>
<organism evidence="8 9">
    <name type="scientific">Cyphellophora europaea (strain CBS 101466)</name>
    <name type="common">Phialophora europaea</name>
    <dbReference type="NCBI Taxonomy" id="1220924"/>
    <lineage>
        <taxon>Eukaryota</taxon>
        <taxon>Fungi</taxon>
        <taxon>Dikarya</taxon>
        <taxon>Ascomycota</taxon>
        <taxon>Pezizomycotina</taxon>
        <taxon>Eurotiomycetes</taxon>
        <taxon>Chaetothyriomycetidae</taxon>
        <taxon>Chaetothyriales</taxon>
        <taxon>Cyphellophoraceae</taxon>
        <taxon>Cyphellophora</taxon>
    </lineage>
</organism>
<dbReference type="GO" id="GO:0003677">
    <property type="term" value="F:DNA binding"/>
    <property type="evidence" value="ECO:0007669"/>
    <property type="project" value="UniProtKB-KW"/>
</dbReference>
<keyword evidence="6" id="KW-0539">Nucleus</keyword>
<dbReference type="CDD" id="cd00067">
    <property type="entry name" value="GAL4"/>
    <property type="match status" value="1"/>
</dbReference>
<evidence type="ECO:0000313" key="9">
    <source>
        <dbReference type="Proteomes" id="UP000030752"/>
    </source>
</evidence>
<dbReference type="Proteomes" id="UP000030752">
    <property type="component" value="Unassembled WGS sequence"/>
</dbReference>
<evidence type="ECO:0000256" key="6">
    <source>
        <dbReference type="ARBA" id="ARBA00023242"/>
    </source>
</evidence>
<dbReference type="GeneID" id="19973923"/>
<evidence type="ECO:0000256" key="3">
    <source>
        <dbReference type="ARBA" id="ARBA00023015"/>
    </source>
</evidence>
<evidence type="ECO:0000256" key="2">
    <source>
        <dbReference type="ARBA" id="ARBA00022833"/>
    </source>
</evidence>
<dbReference type="EMBL" id="KB822722">
    <property type="protein sequence ID" value="ETN38548.1"/>
    <property type="molecule type" value="Genomic_DNA"/>
</dbReference>
<keyword evidence="2" id="KW-0862">Zinc</keyword>
<dbReference type="Gene3D" id="4.10.240.10">
    <property type="entry name" value="Zn(2)-C6 fungal-type DNA-binding domain"/>
    <property type="match status" value="1"/>
</dbReference>
<dbReference type="InterPro" id="IPR036864">
    <property type="entry name" value="Zn2-C6_fun-type_DNA-bd_sf"/>
</dbReference>
<dbReference type="GO" id="GO:0000981">
    <property type="term" value="F:DNA-binding transcription factor activity, RNA polymerase II-specific"/>
    <property type="evidence" value="ECO:0007669"/>
    <property type="project" value="InterPro"/>
</dbReference>
<evidence type="ECO:0000259" key="7">
    <source>
        <dbReference type="PROSITE" id="PS50048"/>
    </source>
</evidence>
<dbReference type="InterPro" id="IPR052360">
    <property type="entry name" value="Transcr_Regulatory_Proteins"/>
</dbReference>
<proteinExistence type="predicted"/>
<name>W2RS38_CYPE1</name>
<reference evidence="8 9" key="1">
    <citation type="submission" date="2013-03" db="EMBL/GenBank/DDBJ databases">
        <title>The Genome Sequence of Phialophora europaea CBS 101466.</title>
        <authorList>
            <consortium name="The Broad Institute Genomics Platform"/>
            <person name="Cuomo C."/>
            <person name="de Hoog S."/>
            <person name="Gorbushina A."/>
            <person name="Walker B."/>
            <person name="Young S.K."/>
            <person name="Zeng Q."/>
            <person name="Gargeya S."/>
            <person name="Fitzgerald M."/>
            <person name="Haas B."/>
            <person name="Abouelleil A."/>
            <person name="Allen A.W."/>
            <person name="Alvarado L."/>
            <person name="Arachchi H.M."/>
            <person name="Berlin A.M."/>
            <person name="Chapman S.B."/>
            <person name="Gainer-Dewar J."/>
            <person name="Goldberg J."/>
            <person name="Griggs A."/>
            <person name="Gujja S."/>
            <person name="Hansen M."/>
            <person name="Howarth C."/>
            <person name="Imamovic A."/>
            <person name="Ireland A."/>
            <person name="Larimer J."/>
            <person name="McCowan C."/>
            <person name="Murphy C."/>
            <person name="Pearson M."/>
            <person name="Poon T.W."/>
            <person name="Priest M."/>
            <person name="Roberts A."/>
            <person name="Saif S."/>
            <person name="Shea T."/>
            <person name="Sisk P."/>
            <person name="Sykes S."/>
            <person name="Wortman J."/>
            <person name="Nusbaum C."/>
            <person name="Birren B."/>
        </authorList>
    </citation>
    <scope>NUCLEOTIDE SEQUENCE [LARGE SCALE GENOMIC DNA]</scope>
    <source>
        <strain evidence="8 9">CBS 101466</strain>
    </source>
</reference>
<keyword evidence="3" id="KW-0805">Transcription regulation</keyword>
<dbReference type="InterPro" id="IPR001138">
    <property type="entry name" value="Zn2Cys6_DnaBD"/>
</dbReference>
<evidence type="ECO:0000313" key="8">
    <source>
        <dbReference type="EMBL" id="ETN38548.1"/>
    </source>
</evidence>
<dbReference type="OrthoDB" id="3509362at2759"/>
<dbReference type="AlphaFoldDB" id="W2RS38"/>